<keyword evidence="8" id="KW-0808">Transferase</keyword>
<dbReference type="InterPro" id="IPR050448">
    <property type="entry name" value="OpgB/LTA_synthase_biosynth"/>
</dbReference>
<evidence type="ECO:0000256" key="3">
    <source>
        <dbReference type="ARBA" id="ARBA00022692"/>
    </source>
</evidence>
<comment type="caution">
    <text evidence="8">The sequence shown here is derived from an EMBL/GenBank/DDBJ whole genome shotgun (WGS) entry which is preliminary data.</text>
</comment>
<dbReference type="GO" id="GO:0016740">
    <property type="term" value="F:transferase activity"/>
    <property type="evidence" value="ECO:0007669"/>
    <property type="project" value="UniProtKB-KW"/>
</dbReference>
<keyword evidence="9" id="KW-1185">Reference proteome</keyword>
<keyword evidence="4 6" id="KW-1133">Transmembrane helix</keyword>
<keyword evidence="5 6" id="KW-0472">Membrane</keyword>
<proteinExistence type="predicted"/>
<feature type="transmembrane region" description="Helical" evidence="6">
    <location>
        <begin position="165"/>
        <end position="185"/>
    </location>
</feature>
<feature type="domain" description="Sulfatase N-terminal" evidence="7">
    <location>
        <begin position="277"/>
        <end position="549"/>
    </location>
</feature>
<keyword evidence="3 6" id="KW-0812">Transmembrane</keyword>
<sequence>MKKLNYLKPLFNFFFIGLIITTLSRIILFFVFKDRVTLIEDYWRIFTIGLRFDLIMLSYLAFLPAVLISLLPDSVLKYFNGFLNIYFILFLFLFFFMELSTLNFINEYDTRPNRLFLDYLIYPKEVLGTLVKSYLPSMIVTIILVIVALFFAFKFGKKLFYTVAASYKTKLIVFPVLVFLLFFGARSSLTTLRPINASNAIFSSDQMTNSLGLNSLYTVAFAAYSLKNEGNTDKYGTMDEFEAYNRVKKYMDVTEFIDEEIPFLHIQKPDSIAKKYNVVIFLQESLGAEFVGCLGGLPLTPEFDKLSKEGLLFTKLYSSGTRSIRGIESVVTGFLPNPAESVVKLSNSQQGFFTLAEAFGKQNYDTSFIYGGLSNFDNMASFFNGNGFNNIIDETDLDGDGNKYAFKGVWGYSDEDLAVKANEYFTSLGDKPFFSLMFSTSNHKPYEFPDGRIELYDKKKNTVNNAMKYADYSIGKFFELAKKEAYFKNTIFVVIADHNTRTFGKALVPIHKFHIPALIIAPNIKNGMTYDKMASQIDIPSTVLALSGITTQSPMPGRNLMTLPENTKGRTIMMFNETYAFKVANDVIIINPNAEPLQFKVEKDSIFTPVTLDNELAKDALAHIVASKNLYEKRKFKMK</sequence>
<evidence type="ECO:0000313" key="9">
    <source>
        <dbReference type="Proteomes" id="UP001595885"/>
    </source>
</evidence>
<dbReference type="Gene3D" id="3.30.1120.80">
    <property type="match status" value="1"/>
</dbReference>
<feature type="transmembrane region" description="Helical" evidence="6">
    <location>
        <begin position="52"/>
        <end position="71"/>
    </location>
</feature>
<evidence type="ECO:0000256" key="2">
    <source>
        <dbReference type="ARBA" id="ARBA00022475"/>
    </source>
</evidence>
<feature type="transmembrane region" description="Helical" evidence="6">
    <location>
        <begin position="12"/>
        <end position="32"/>
    </location>
</feature>
<dbReference type="Gene3D" id="3.40.720.10">
    <property type="entry name" value="Alkaline Phosphatase, subunit A"/>
    <property type="match status" value="1"/>
</dbReference>
<dbReference type="Proteomes" id="UP001595885">
    <property type="component" value="Unassembled WGS sequence"/>
</dbReference>
<dbReference type="InterPro" id="IPR000917">
    <property type="entry name" value="Sulfatase_N"/>
</dbReference>
<dbReference type="PANTHER" id="PTHR47371">
    <property type="entry name" value="LIPOTEICHOIC ACID SYNTHASE"/>
    <property type="match status" value="1"/>
</dbReference>
<dbReference type="EC" id="2.7.8.-" evidence="8"/>
<dbReference type="EMBL" id="JBHSGW010000001">
    <property type="protein sequence ID" value="MFC4738399.1"/>
    <property type="molecule type" value="Genomic_DNA"/>
</dbReference>
<dbReference type="InterPro" id="IPR012160">
    <property type="entry name" value="LtaS-like"/>
</dbReference>
<dbReference type="RefSeq" id="WP_379737283.1">
    <property type="nucleotide sequence ID" value="NZ_JBHSGW010000001.1"/>
</dbReference>
<dbReference type="PIRSF" id="PIRSF005091">
    <property type="entry name" value="Mmb_sulf_HI1246"/>
    <property type="match status" value="1"/>
</dbReference>
<accession>A0ABV9P294</accession>
<dbReference type="CDD" id="cd16015">
    <property type="entry name" value="LTA_synthase"/>
    <property type="match status" value="1"/>
</dbReference>
<evidence type="ECO:0000256" key="5">
    <source>
        <dbReference type="ARBA" id="ARBA00023136"/>
    </source>
</evidence>
<evidence type="ECO:0000256" key="1">
    <source>
        <dbReference type="ARBA" id="ARBA00004651"/>
    </source>
</evidence>
<evidence type="ECO:0000259" key="7">
    <source>
        <dbReference type="Pfam" id="PF00884"/>
    </source>
</evidence>
<name>A0ABV9P294_9FLAO</name>
<comment type="subcellular location">
    <subcellularLocation>
        <location evidence="1">Cell membrane</location>
        <topology evidence="1">Multi-pass membrane protein</topology>
    </subcellularLocation>
</comment>
<dbReference type="SUPFAM" id="SSF53649">
    <property type="entry name" value="Alkaline phosphatase-like"/>
    <property type="match status" value="1"/>
</dbReference>
<keyword evidence="2" id="KW-1003">Cell membrane</keyword>
<gene>
    <name evidence="8" type="ORF">ACFO3U_00170</name>
</gene>
<organism evidence="8 9">
    <name type="scientific">Flavobacterium ponti</name>
    <dbReference type="NCBI Taxonomy" id="665133"/>
    <lineage>
        <taxon>Bacteria</taxon>
        <taxon>Pseudomonadati</taxon>
        <taxon>Bacteroidota</taxon>
        <taxon>Flavobacteriia</taxon>
        <taxon>Flavobacteriales</taxon>
        <taxon>Flavobacteriaceae</taxon>
        <taxon>Flavobacterium</taxon>
    </lineage>
</organism>
<feature type="transmembrane region" description="Helical" evidence="6">
    <location>
        <begin position="83"/>
        <end position="105"/>
    </location>
</feature>
<evidence type="ECO:0000256" key="4">
    <source>
        <dbReference type="ARBA" id="ARBA00022989"/>
    </source>
</evidence>
<dbReference type="PANTHER" id="PTHR47371:SF3">
    <property type="entry name" value="PHOSPHOGLYCEROL TRANSFERASE I"/>
    <property type="match status" value="1"/>
</dbReference>
<evidence type="ECO:0000313" key="8">
    <source>
        <dbReference type="EMBL" id="MFC4738399.1"/>
    </source>
</evidence>
<dbReference type="InterPro" id="IPR017850">
    <property type="entry name" value="Alkaline_phosphatase_core_sf"/>
</dbReference>
<protein>
    <submittedName>
        <fullName evidence="8">LTA synthase family protein</fullName>
        <ecNumber evidence="8">2.7.8.-</ecNumber>
    </submittedName>
</protein>
<feature type="transmembrane region" description="Helical" evidence="6">
    <location>
        <begin position="134"/>
        <end position="153"/>
    </location>
</feature>
<dbReference type="Pfam" id="PF00884">
    <property type="entry name" value="Sulfatase"/>
    <property type="match status" value="1"/>
</dbReference>
<evidence type="ECO:0000256" key="6">
    <source>
        <dbReference type="SAM" id="Phobius"/>
    </source>
</evidence>
<reference evidence="9" key="1">
    <citation type="journal article" date="2019" name="Int. J. Syst. Evol. Microbiol.">
        <title>The Global Catalogue of Microorganisms (GCM) 10K type strain sequencing project: providing services to taxonomists for standard genome sequencing and annotation.</title>
        <authorList>
            <consortium name="The Broad Institute Genomics Platform"/>
            <consortium name="The Broad Institute Genome Sequencing Center for Infectious Disease"/>
            <person name="Wu L."/>
            <person name="Ma J."/>
        </authorList>
    </citation>
    <scope>NUCLEOTIDE SEQUENCE [LARGE SCALE GENOMIC DNA]</scope>
    <source>
        <strain evidence="9">CCUG 50349</strain>
    </source>
</reference>